<feature type="site" description="Important for catalytic activity, responsible for pKa modulation of the active site Glu and correct orientation of both the proton donor and substrate" evidence="5">
    <location>
        <position position="129"/>
    </location>
</feature>
<dbReference type="GO" id="GO:0005975">
    <property type="term" value="P:carbohydrate metabolic process"/>
    <property type="evidence" value="ECO:0007669"/>
    <property type="project" value="InterPro"/>
</dbReference>
<evidence type="ECO:0000256" key="3">
    <source>
        <dbReference type="ARBA" id="ARBA00023295"/>
    </source>
</evidence>
<protein>
    <submittedName>
        <fullName evidence="8">Alpha-N-arabinofuranosidase</fullName>
        <ecNumber evidence="8">3.2.1.55</ecNumber>
    </submittedName>
</protein>
<dbReference type="Pfam" id="PF04616">
    <property type="entry name" value="Glyco_hydro_43"/>
    <property type="match status" value="1"/>
</dbReference>
<evidence type="ECO:0000313" key="9">
    <source>
        <dbReference type="Proteomes" id="UP000543642"/>
    </source>
</evidence>
<reference evidence="8 9" key="1">
    <citation type="submission" date="2020-08" db="EMBL/GenBank/DDBJ databases">
        <title>Genomic Encyclopedia of Type Strains, Phase IV (KMG-IV): sequencing the most valuable type-strain genomes for metagenomic binning, comparative biology and taxonomic classification.</title>
        <authorList>
            <person name="Goeker M."/>
        </authorList>
    </citation>
    <scope>NUCLEOTIDE SEQUENCE [LARGE SCALE GENOMIC DNA]</scope>
    <source>
        <strain evidence="8 9">DSM 106146</strain>
    </source>
</reference>
<dbReference type="Pfam" id="PF17851">
    <property type="entry name" value="GH43_C2"/>
    <property type="match status" value="1"/>
</dbReference>
<dbReference type="RefSeq" id="WP_183776289.1">
    <property type="nucleotide sequence ID" value="NZ_JACHFW010000018.1"/>
</dbReference>
<keyword evidence="9" id="KW-1185">Reference proteome</keyword>
<comment type="caution">
    <text evidence="8">The sequence shown here is derived from an EMBL/GenBank/DDBJ whole genome shotgun (WGS) entry which is preliminary data.</text>
</comment>
<evidence type="ECO:0000256" key="1">
    <source>
        <dbReference type="ARBA" id="ARBA00009865"/>
    </source>
</evidence>
<dbReference type="InterPro" id="IPR006710">
    <property type="entry name" value="Glyco_hydro_43"/>
</dbReference>
<name>A0A7W8HCX2_9FIRM</name>
<accession>A0A7W8HCX2</accession>
<dbReference type="InterPro" id="IPR013320">
    <property type="entry name" value="ConA-like_dom_sf"/>
</dbReference>
<feature type="domain" description="Beta-xylosidase C-terminal Concanavalin A-like" evidence="7">
    <location>
        <begin position="331"/>
        <end position="519"/>
    </location>
</feature>
<dbReference type="Gene3D" id="2.115.10.20">
    <property type="entry name" value="Glycosyl hydrolase domain, family 43"/>
    <property type="match status" value="1"/>
</dbReference>
<dbReference type="SUPFAM" id="SSF49899">
    <property type="entry name" value="Concanavalin A-like lectins/glucanases"/>
    <property type="match status" value="1"/>
</dbReference>
<dbReference type="InterPro" id="IPR023296">
    <property type="entry name" value="Glyco_hydro_beta-prop_sf"/>
</dbReference>
<evidence type="ECO:0000259" key="7">
    <source>
        <dbReference type="Pfam" id="PF17851"/>
    </source>
</evidence>
<feature type="active site" description="Proton donor" evidence="4">
    <location>
        <position position="187"/>
    </location>
</feature>
<proteinExistence type="inferred from homology"/>
<evidence type="ECO:0000313" key="8">
    <source>
        <dbReference type="EMBL" id="MBB5266053.1"/>
    </source>
</evidence>
<dbReference type="PANTHER" id="PTHR42812:SF12">
    <property type="entry name" value="BETA-XYLOSIDASE-RELATED"/>
    <property type="match status" value="1"/>
</dbReference>
<dbReference type="CDD" id="cd18617">
    <property type="entry name" value="GH43_XynB-like"/>
    <property type="match status" value="1"/>
</dbReference>
<dbReference type="Proteomes" id="UP000543642">
    <property type="component" value="Unassembled WGS sequence"/>
</dbReference>
<dbReference type="Gene3D" id="2.60.120.200">
    <property type="match status" value="1"/>
</dbReference>
<dbReference type="InterPro" id="IPR051795">
    <property type="entry name" value="Glycosyl_Hydrlase_43"/>
</dbReference>
<organism evidence="8 9">
    <name type="scientific">Catenibacillus scindens</name>
    <dbReference type="NCBI Taxonomy" id="673271"/>
    <lineage>
        <taxon>Bacteria</taxon>
        <taxon>Bacillati</taxon>
        <taxon>Bacillota</taxon>
        <taxon>Clostridia</taxon>
        <taxon>Lachnospirales</taxon>
        <taxon>Lachnospiraceae</taxon>
        <taxon>Catenibacillus</taxon>
    </lineage>
</organism>
<dbReference type="EC" id="3.2.1.55" evidence="8"/>
<dbReference type="EMBL" id="JACHFW010000018">
    <property type="protein sequence ID" value="MBB5266053.1"/>
    <property type="molecule type" value="Genomic_DNA"/>
</dbReference>
<keyword evidence="2 6" id="KW-0378">Hydrolase</keyword>
<comment type="similarity">
    <text evidence="1 6">Belongs to the glycosyl hydrolase 43 family.</text>
</comment>
<sequence>MIQYTNPVIRGFNPDPSVCRRGDDFYMTVSSFEYLPGLPIYHSKDMIHWEMIGHALSRPEQMDFEGSMDNGGIFAPTIRYHNGWFYISTTNVSRPGGMAPGGTANFIIRAKDPAGEWSEPVWIMQNGIDPDLFFDDDGRVYFTSTADISENGVNKSATQMCEIDIETGEKKTESRIIHYGCGGRFPEAPHILKKDGWYYIMQAEGGTESGHMETISRSKNVWGPYEGCPHNPILTARDANVAPLFGIGHGDLVDDKNGQWWIAFLCCRLSAQYYHHLGRETAVAPVEWIDGWPVVNRGKMPVDKMVIDREPLWINDESFSDVAIPSPHTDFSRGLPGEWVSIRTYFKDYEISPKGLKLRGNAYAFKDKKTPAFLGRRQQDFECRMEVCMDFDPAGENEEAGIALMHRHDGHMELVKTVRNGRKVLLLRRCCGDMTTETFVGLPENLSGNLCLRIVADRYDYEFSYKGEDGQYAKVSTAQTKMLSSEVVGGCMGTWVGIYASGNGRTCKSPAVFQWFEYEILPEKPLRPLYGD</sequence>
<feature type="active site" description="Proton acceptor" evidence="4">
    <location>
        <position position="15"/>
    </location>
</feature>
<evidence type="ECO:0000256" key="2">
    <source>
        <dbReference type="ARBA" id="ARBA00022801"/>
    </source>
</evidence>
<dbReference type="PANTHER" id="PTHR42812">
    <property type="entry name" value="BETA-XYLOSIDASE"/>
    <property type="match status" value="1"/>
</dbReference>
<dbReference type="AlphaFoldDB" id="A0A7W8HCX2"/>
<evidence type="ECO:0000256" key="6">
    <source>
        <dbReference type="RuleBase" id="RU361187"/>
    </source>
</evidence>
<keyword evidence="3 6" id="KW-0326">Glycosidase</keyword>
<evidence type="ECO:0000256" key="5">
    <source>
        <dbReference type="PIRSR" id="PIRSR606710-2"/>
    </source>
</evidence>
<dbReference type="InterPro" id="IPR041542">
    <property type="entry name" value="GH43_C2"/>
</dbReference>
<gene>
    <name evidence="8" type="ORF">HNP82_003207</name>
</gene>
<dbReference type="GO" id="GO:0046556">
    <property type="term" value="F:alpha-L-arabinofuranosidase activity"/>
    <property type="evidence" value="ECO:0007669"/>
    <property type="project" value="UniProtKB-EC"/>
</dbReference>
<dbReference type="SUPFAM" id="SSF75005">
    <property type="entry name" value="Arabinanase/levansucrase/invertase"/>
    <property type="match status" value="1"/>
</dbReference>
<evidence type="ECO:0000256" key="4">
    <source>
        <dbReference type="PIRSR" id="PIRSR606710-1"/>
    </source>
</evidence>